<dbReference type="Gene3D" id="1.10.101.10">
    <property type="entry name" value="PGBD-like superfamily/PGBD"/>
    <property type="match status" value="2"/>
</dbReference>
<evidence type="ECO:0000256" key="1">
    <source>
        <dbReference type="ARBA" id="ARBA00007074"/>
    </source>
</evidence>
<keyword evidence="2" id="KW-0645">Protease</keyword>
<evidence type="ECO:0000259" key="5">
    <source>
        <dbReference type="PROSITE" id="PS51935"/>
    </source>
</evidence>
<evidence type="ECO:0000313" key="7">
    <source>
        <dbReference type="Proteomes" id="UP001589854"/>
    </source>
</evidence>
<evidence type="ECO:0000256" key="3">
    <source>
        <dbReference type="ARBA" id="ARBA00022801"/>
    </source>
</evidence>
<accession>A0ABV6GE83</accession>
<comment type="caution">
    <text evidence="6">The sequence shown here is derived from an EMBL/GenBank/DDBJ whole genome shotgun (WGS) entry which is preliminary data.</text>
</comment>
<dbReference type="PANTHER" id="PTHR47053">
    <property type="entry name" value="MUREIN DD-ENDOPEPTIDASE MEPH-RELATED"/>
    <property type="match status" value="1"/>
</dbReference>
<dbReference type="InterPro" id="IPR036366">
    <property type="entry name" value="PGBDSf"/>
</dbReference>
<name>A0ABV6GE83_9BACI</name>
<dbReference type="EMBL" id="JBHLVO010000005">
    <property type="protein sequence ID" value="MFC0271701.1"/>
    <property type="molecule type" value="Genomic_DNA"/>
</dbReference>
<evidence type="ECO:0000256" key="4">
    <source>
        <dbReference type="ARBA" id="ARBA00022807"/>
    </source>
</evidence>
<gene>
    <name evidence="6" type="ORF">ACFFIX_09555</name>
</gene>
<keyword evidence="7" id="KW-1185">Reference proteome</keyword>
<dbReference type="PROSITE" id="PS51935">
    <property type="entry name" value="NLPC_P60"/>
    <property type="match status" value="1"/>
</dbReference>
<sequence length="323" mass="35379">MSKTGTAKDAFVISSIAAGILFGAPSLVEAGESSGHEEFKASFETQQIRYGHTGPFVSNVQEKLKTLTLYLASVDGNYGKQTENAVKQFQRLHHLKVDGIVGKQTQAKLTSFPLSTTVLKLGDKTEAVKTYQEQLSQLNYYQGQLDGIFGPQTLQAIKEYQQKNNLEATGELTITTQMHLKSNRNKKGKTLSSVKAKNTQTLEHQSSAITFAKTLVGTGYRWGGTTPAGFDCSGFINYVYKNSGLLVPRTVNEIWNFGIKVNKAGIGDLVFFQTYKPGPSHVGIYLGNGRFIHTSSSKGVSIGEMSNPYWNSRYLGAKRLPKG</sequence>
<dbReference type="SUPFAM" id="SSF47090">
    <property type="entry name" value="PGBD-like"/>
    <property type="match status" value="2"/>
</dbReference>
<keyword evidence="4" id="KW-0788">Thiol protease</keyword>
<dbReference type="SUPFAM" id="SSF54001">
    <property type="entry name" value="Cysteine proteinases"/>
    <property type="match status" value="1"/>
</dbReference>
<dbReference type="RefSeq" id="WP_378933058.1">
    <property type="nucleotide sequence ID" value="NZ_JBHLVO010000005.1"/>
</dbReference>
<dbReference type="InterPro" id="IPR002477">
    <property type="entry name" value="Peptidoglycan-bd-like"/>
</dbReference>
<dbReference type="InterPro" id="IPR036365">
    <property type="entry name" value="PGBD-like_sf"/>
</dbReference>
<evidence type="ECO:0000256" key="2">
    <source>
        <dbReference type="ARBA" id="ARBA00022670"/>
    </source>
</evidence>
<dbReference type="InterPro" id="IPR000064">
    <property type="entry name" value="NLP_P60_dom"/>
</dbReference>
<evidence type="ECO:0000313" key="6">
    <source>
        <dbReference type="EMBL" id="MFC0271701.1"/>
    </source>
</evidence>
<dbReference type="Pfam" id="PF01471">
    <property type="entry name" value="PG_binding_1"/>
    <property type="match status" value="2"/>
</dbReference>
<dbReference type="Pfam" id="PF00877">
    <property type="entry name" value="NLPC_P60"/>
    <property type="match status" value="1"/>
</dbReference>
<comment type="similarity">
    <text evidence="1">Belongs to the peptidase C40 family.</text>
</comment>
<dbReference type="PANTHER" id="PTHR47053:SF1">
    <property type="entry name" value="MUREIN DD-ENDOPEPTIDASE MEPH-RELATED"/>
    <property type="match status" value="1"/>
</dbReference>
<keyword evidence="3" id="KW-0378">Hydrolase</keyword>
<reference evidence="6 7" key="1">
    <citation type="submission" date="2024-09" db="EMBL/GenBank/DDBJ databases">
        <authorList>
            <person name="Sun Q."/>
            <person name="Mori K."/>
        </authorList>
    </citation>
    <scope>NUCLEOTIDE SEQUENCE [LARGE SCALE GENOMIC DNA]</scope>
    <source>
        <strain evidence="6 7">CCM 7228</strain>
    </source>
</reference>
<dbReference type="Proteomes" id="UP001589854">
    <property type="component" value="Unassembled WGS sequence"/>
</dbReference>
<dbReference type="Gene3D" id="3.90.1720.10">
    <property type="entry name" value="endopeptidase domain like (from Nostoc punctiforme)"/>
    <property type="match status" value="1"/>
</dbReference>
<feature type="domain" description="NlpC/P60" evidence="5">
    <location>
        <begin position="202"/>
        <end position="321"/>
    </location>
</feature>
<organism evidence="6 7">
    <name type="scientific">Metabacillus herbersteinensis</name>
    <dbReference type="NCBI Taxonomy" id="283816"/>
    <lineage>
        <taxon>Bacteria</taxon>
        <taxon>Bacillati</taxon>
        <taxon>Bacillota</taxon>
        <taxon>Bacilli</taxon>
        <taxon>Bacillales</taxon>
        <taxon>Bacillaceae</taxon>
        <taxon>Metabacillus</taxon>
    </lineage>
</organism>
<proteinExistence type="inferred from homology"/>
<dbReference type="InterPro" id="IPR038765">
    <property type="entry name" value="Papain-like_cys_pep_sf"/>
</dbReference>
<dbReference type="InterPro" id="IPR051202">
    <property type="entry name" value="Peptidase_C40"/>
</dbReference>
<protein>
    <submittedName>
        <fullName evidence="6">Peptidoglycan-binding protein</fullName>
    </submittedName>
</protein>